<protein>
    <recommendedName>
        <fullName evidence="8">Major facilitator superfamily (MFS) profile domain-containing protein</fullName>
    </recommendedName>
</protein>
<evidence type="ECO:0000256" key="4">
    <source>
        <dbReference type="ARBA" id="ARBA00023136"/>
    </source>
</evidence>
<dbReference type="Pfam" id="PF00083">
    <property type="entry name" value="Sugar_tr"/>
    <property type="match status" value="1"/>
</dbReference>
<evidence type="ECO:0000256" key="1">
    <source>
        <dbReference type="ARBA" id="ARBA00004141"/>
    </source>
</evidence>
<dbReference type="GeneID" id="83200684"/>
<name>A0A9W9P7T7_9EURO</name>
<dbReference type="Proteomes" id="UP001150941">
    <property type="component" value="Unassembled WGS sequence"/>
</dbReference>
<feature type="transmembrane region" description="Helical" evidence="5">
    <location>
        <begin position="181"/>
        <end position="202"/>
    </location>
</feature>
<organism evidence="6 7">
    <name type="scientific">Penicillium chermesinum</name>
    <dbReference type="NCBI Taxonomy" id="63820"/>
    <lineage>
        <taxon>Eukaryota</taxon>
        <taxon>Fungi</taxon>
        <taxon>Dikarya</taxon>
        <taxon>Ascomycota</taxon>
        <taxon>Pezizomycotina</taxon>
        <taxon>Eurotiomycetes</taxon>
        <taxon>Eurotiomycetidae</taxon>
        <taxon>Eurotiales</taxon>
        <taxon>Aspergillaceae</taxon>
        <taxon>Penicillium</taxon>
    </lineage>
</organism>
<dbReference type="PANTHER" id="PTHR48022:SF64">
    <property type="entry name" value="MAJOR FACILITATOR SUPERFAMILY (MFS) PROFILE DOMAIN-CONTAINING PROTEIN"/>
    <property type="match status" value="1"/>
</dbReference>
<comment type="caution">
    <text evidence="6">The sequence shown here is derived from an EMBL/GenBank/DDBJ whole genome shotgun (WGS) entry which is preliminary data.</text>
</comment>
<sequence length="287" mass="31819">MNQRLKREECGEFLAQQKFKGSSDVKALKLEATLTTWKGSHHAFATMGKRTCDSSLTDSTMVQTVDPDSPIEVLKALPNNSQKNWLKDPGLRRLNLAVSVIIASISQVAVKDHWSFFGLRVLAGLGTGTAQTAAPLLATEVAHPRQRQTATALYNACWCWGSIASAAISFATLYISSSWSWRGPCMLQAFFPLVQIVGLFFVPESPRWLVSKDRKQEALQILARYHANGDADDALVQHEFHQICNNINTENMQPGHWSTFFSSKGDLHRLSICVIVGLMQEWAGNGE</sequence>
<evidence type="ECO:0000256" key="2">
    <source>
        <dbReference type="ARBA" id="ARBA00022692"/>
    </source>
</evidence>
<feature type="transmembrane region" description="Helical" evidence="5">
    <location>
        <begin position="152"/>
        <end position="175"/>
    </location>
</feature>
<evidence type="ECO:0008006" key="8">
    <source>
        <dbReference type="Google" id="ProtNLM"/>
    </source>
</evidence>
<evidence type="ECO:0000313" key="6">
    <source>
        <dbReference type="EMBL" id="KAJ5239465.1"/>
    </source>
</evidence>
<dbReference type="Gene3D" id="1.20.1250.20">
    <property type="entry name" value="MFS general substrate transporter like domains"/>
    <property type="match status" value="1"/>
</dbReference>
<dbReference type="InterPro" id="IPR005828">
    <property type="entry name" value="MFS_sugar_transport-like"/>
</dbReference>
<evidence type="ECO:0000256" key="5">
    <source>
        <dbReference type="SAM" id="Phobius"/>
    </source>
</evidence>
<evidence type="ECO:0000313" key="7">
    <source>
        <dbReference type="Proteomes" id="UP001150941"/>
    </source>
</evidence>
<dbReference type="AlphaFoldDB" id="A0A9W9P7T7"/>
<accession>A0A9W9P7T7</accession>
<dbReference type="EMBL" id="JAPQKS010000003">
    <property type="protein sequence ID" value="KAJ5239465.1"/>
    <property type="molecule type" value="Genomic_DNA"/>
</dbReference>
<dbReference type="InterPro" id="IPR005829">
    <property type="entry name" value="Sugar_transporter_CS"/>
</dbReference>
<dbReference type="RefSeq" id="XP_058332384.1">
    <property type="nucleotide sequence ID" value="XM_058473381.1"/>
</dbReference>
<keyword evidence="3 5" id="KW-1133">Transmembrane helix</keyword>
<keyword evidence="2 5" id="KW-0812">Transmembrane</keyword>
<dbReference type="PROSITE" id="PS00217">
    <property type="entry name" value="SUGAR_TRANSPORT_2"/>
    <property type="match status" value="1"/>
</dbReference>
<gene>
    <name evidence="6" type="ORF">N7468_004084</name>
</gene>
<dbReference type="PANTHER" id="PTHR48022">
    <property type="entry name" value="PLASTIDIC GLUCOSE TRANSPORTER 4"/>
    <property type="match status" value="1"/>
</dbReference>
<dbReference type="GO" id="GO:0005351">
    <property type="term" value="F:carbohydrate:proton symporter activity"/>
    <property type="evidence" value="ECO:0007669"/>
    <property type="project" value="TreeGrafter"/>
</dbReference>
<dbReference type="InterPro" id="IPR050360">
    <property type="entry name" value="MFS_Sugar_Transporters"/>
</dbReference>
<dbReference type="OrthoDB" id="6133115at2759"/>
<reference evidence="6" key="2">
    <citation type="journal article" date="2023" name="IMA Fungus">
        <title>Comparative genomic study of the Penicillium genus elucidates a diverse pangenome and 15 lateral gene transfer events.</title>
        <authorList>
            <person name="Petersen C."/>
            <person name="Sorensen T."/>
            <person name="Nielsen M.R."/>
            <person name="Sondergaard T.E."/>
            <person name="Sorensen J.L."/>
            <person name="Fitzpatrick D.A."/>
            <person name="Frisvad J.C."/>
            <person name="Nielsen K.L."/>
        </authorList>
    </citation>
    <scope>NUCLEOTIDE SEQUENCE</scope>
    <source>
        <strain evidence="6">IBT 19713</strain>
    </source>
</reference>
<dbReference type="GO" id="GO:0016020">
    <property type="term" value="C:membrane"/>
    <property type="evidence" value="ECO:0007669"/>
    <property type="project" value="UniProtKB-SubCell"/>
</dbReference>
<comment type="subcellular location">
    <subcellularLocation>
        <location evidence="1">Membrane</location>
        <topology evidence="1">Multi-pass membrane protein</topology>
    </subcellularLocation>
</comment>
<dbReference type="SUPFAM" id="SSF103473">
    <property type="entry name" value="MFS general substrate transporter"/>
    <property type="match status" value="1"/>
</dbReference>
<keyword evidence="7" id="KW-1185">Reference proteome</keyword>
<evidence type="ECO:0000256" key="3">
    <source>
        <dbReference type="ARBA" id="ARBA00022989"/>
    </source>
</evidence>
<proteinExistence type="predicted"/>
<reference evidence="6" key="1">
    <citation type="submission" date="2022-11" db="EMBL/GenBank/DDBJ databases">
        <authorList>
            <person name="Petersen C."/>
        </authorList>
    </citation>
    <scope>NUCLEOTIDE SEQUENCE</scope>
    <source>
        <strain evidence="6">IBT 19713</strain>
    </source>
</reference>
<keyword evidence="4 5" id="KW-0472">Membrane</keyword>
<dbReference type="InterPro" id="IPR036259">
    <property type="entry name" value="MFS_trans_sf"/>
</dbReference>